<dbReference type="InterPro" id="IPR017930">
    <property type="entry name" value="Myb_dom"/>
</dbReference>
<dbReference type="InterPro" id="IPR009057">
    <property type="entry name" value="Homeodomain-like_sf"/>
</dbReference>
<keyword evidence="3" id="KW-0131">Cell cycle</keyword>
<organism evidence="7 8">
    <name type="scientific">Nadsonia fulvescens var. elongata DSM 6958</name>
    <dbReference type="NCBI Taxonomy" id="857566"/>
    <lineage>
        <taxon>Eukaryota</taxon>
        <taxon>Fungi</taxon>
        <taxon>Dikarya</taxon>
        <taxon>Ascomycota</taxon>
        <taxon>Saccharomycotina</taxon>
        <taxon>Dipodascomycetes</taxon>
        <taxon>Dipodascales</taxon>
        <taxon>Dipodascales incertae sedis</taxon>
        <taxon>Nadsonia</taxon>
    </lineage>
</organism>
<dbReference type="Proteomes" id="UP000095009">
    <property type="component" value="Unassembled WGS sequence"/>
</dbReference>
<dbReference type="STRING" id="857566.A0A1E3PH06"/>
<dbReference type="OrthoDB" id="3366990at2759"/>
<dbReference type="CDD" id="cd11660">
    <property type="entry name" value="SANT_TRF"/>
    <property type="match status" value="1"/>
</dbReference>
<evidence type="ECO:0000259" key="5">
    <source>
        <dbReference type="PROSITE" id="PS50090"/>
    </source>
</evidence>
<evidence type="ECO:0000256" key="2">
    <source>
        <dbReference type="ARBA" id="ARBA00023242"/>
    </source>
</evidence>
<accession>A0A1E3PH06</accession>
<keyword evidence="8" id="KW-1185">Reference proteome</keyword>
<dbReference type="GO" id="GO:0010833">
    <property type="term" value="P:telomere maintenance via telomere lengthening"/>
    <property type="evidence" value="ECO:0007669"/>
    <property type="project" value="TreeGrafter"/>
</dbReference>
<dbReference type="Gene3D" id="1.10.10.60">
    <property type="entry name" value="Homeodomain-like"/>
    <property type="match status" value="1"/>
</dbReference>
<keyword evidence="1" id="KW-0238">DNA-binding</keyword>
<evidence type="ECO:0000256" key="1">
    <source>
        <dbReference type="ARBA" id="ARBA00023125"/>
    </source>
</evidence>
<dbReference type="FunFam" id="1.10.10.60:FF:000137">
    <property type="entry name" value="MYB DNA binding protein"/>
    <property type="match status" value="1"/>
</dbReference>
<dbReference type="SUPFAM" id="SSF46689">
    <property type="entry name" value="Homeodomain-like"/>
    <property type="match status" value="1"/>
</dbReference>
<evidence type="ECO:0000259" key="6">
    <source>
        <dbReference type="PROSITE" id="PS51294"/>
    </source>
</evidence>
<sequence>MSELDRPQVQAEMGPYHDEKKSTPQLSTPTTIPEQAVNCNYPGGDNAVAANSILKIDGSPQTRNDLIFDYKSNFTSNYIPEYVIDYSNSHNTQPQQPLNQPLSQHSLESSNTLHNGQFIKTEENFKYLSGHDKIGEYLASNANFPLLHDDFTKELDHTLDPHLKVRIQSLPVLDNLSCQILRTLTKNAHEETLMIVTKPHTDRGQAYRMLVQLFEQTKRLYSEDYFLSMELLGSNFAKAYTRVIQKANLAFFMATIYGSTQLGFQYLNEHFLDILIPDSGRLLKLHGVLYLDLKTQAYISAISHGNKSRLEALKELFPENLDEILLNRRRVRNWKQLAPSEIDFIARCKARRDRLYEMSSNQELAETYVWLTFLRELSEFICKNLDYLITPHLAIVQTKPDNILLRIGSSNNHYVSQQEGNRNSDVDASFCHKTLTPKKMQRPQLQFSQRFQRPNSEQAESGPSTYQYTQEKLEQQSNVTSRTSTLFSTTKTSVPSPRRPWTKEEETTLLDGLEVVQGPHWSQILEMYGRGGRINEILKDRNQVQLKDKARNLKLYYLKSNMEIPYYLQLVTGDIKSRKKTNRASRIAKKK</sequence>
<evidence type="ECO:0000313" key="8">
    <source>
        <dbReference type="Proteomes" id="UP000095009"/>
    </source>
</evidence>
<feature type="domain" description="Myb-like" evidence="5">
    <location>
        <begin position="498"/>
        <end position="546"/>
    </location>
</feature>
<dbReference type="InterPro" id="IPR001005">
    <property type="entry name" value="SANT/Myb"/>
</dbReference>
<evidence type="ECO:0000313" key="7">
    <source>
        <dbReference type="EMBL" id="ODQ64590.1"/>
    </source>
</evidence>
<feature type="compositionally biased region" description="Polar residues" evidence="4">
    <location>
        <begin position="474"/>
        <end position="495"/>
    </location>
</feature>
<proteinExistence type="predicted"/>
<dbReference type="PANTHER" id="PTHR47807:SF1">
    <property type="entry name" value="PROTEIN TBF1"/>
    <property type="match status" value="1"/>
</dbReference>
<dbReference type="PANTHER" id="PTHR47807">
    <property type="entry name" value="PROTEIN TBF1"/>
    <property type="match status" value="1"/>
</dbReference>
<keyword evidence="2" id="KW-0539">Nucleus</keyword>
<dbReference type="Pfam" id="PF08558">
    <property type="entry name" value="TRF"/>
    <property type="match status" value="1"/>
</dbReference>
<protein>
    <submittedName>
        <fullName evidence="7">Uncharacterized protein</fullName>
    </submittedName>
</protein>
<name>A0A1E3PH06_9ASCO</name>
<feature type="region of interest" description="Disordered" evidence="4">
    <location>
        <begin position="1"/>
        <end position="36"/>
    </location>
</feature>
<feature type="domain" description="HTH myb-type" evidence="6">
    <location>
        <begin position="498"/>
        <end position="550"/>
    </location>
</feature>
<feature type="region of interest" description="Disordered" evidence="4">
    <location>
        <begin position="474"/>
        <end position="503"/>
    </location>
</feature>
<dbReference type="InterPro" id="IPR052833">
    <property type="entry name" value="Telomeric_DNA-bd_trans-reg"/>
</dbReference>
<evidence type="ECO:0000256" key="3">
    <source>
        <dbReference type="ARBA" id="ARBA00023306"/>
    </source>
</evidence>
<dbReference type="InterPro" id="IPR013867">
    <property type="entry name" value="Telomere_rpt-bd_fac_dimer_dom"/>
</dbReference>
<dbReference type="PROSITE" id="PS51294">
    <property type="entry name" value="HTH_MYB"/>
    <property type="match status" value="1"/>
</dbReference>
<dbReference type="EMBL" id="KV454411">
    <property type="protein sequence ID" value="ODQ64590.1"/>
    <property type="molecule type" value="Genomic_DNA"/>
</dbReference>
<feature type="region of interest" description="Disordered" evidence="4">
    <location>
        <begin position="87"/>
        <end position="108"/>
    </location>
</feature>
<dbReference type="AlphaFoldDB" id="A0A1E3PH06"/>
<dbReference type="GO" id="GO:0003691">
    <property type="term" value="F:double-stranded telomeric DNA binding"/>
    <property type="evidence" value="ECO:0007669"/>
    <property type="project" value="TreeGrafter"/>
</dbReference>
<evidence type="ECO:0000256" key="4">
    <source>
        <dbReference type="SAM" id="MobiDB-lite"/>
    </source>
</evidence>
<dbReference type="GO" id="GO:0042803">
    <property type="term" value="F:protein homodimerization activity"/>
    <property type="evidence" value="ECO:0007669"/>
    <property type="project" value="InterPro"/>
</dbReference>
<gene>
    <name evidence="7" type="ORF">NADFUDRAFT_52225</name>
</gene>
<dbReference type="PROSITE" id="PS50090">
    <property type="entry name" value="MYB_LIKE"/>
    <property type="match status" value="1"/>
</dbReference>
<reference evidence="7 8" key="1">
    <citation type="journal article" date="2016" name="Proc. Natl. Acad. Sci. U.S.A.">
        <title>Comparative genomics of biotechnologically important yeasts.</title>
        <authorList>
            <person name="Riley R."/>
            <person name="Haridas S."/>
            <person name="Wolfe K.H."/>
            <person name="Lopes M.R."/>
            <person name="Hittinger C.T."/>
            <person name="Goeker M."/>
            <person name="Salamov A.A."/>
            <person name="Wisecaver J.H."/>
            <person name="Long T.M."/>
            <person name="Calvey C.H."/>
            <person name="Aerts A.L."/>
            <person name="Barry K.W."/>
            <person name="Choi C."/>
            <person name="Clum A."/>
            <person name="Coughlan A.Y."/>
            <person name="Deshpande S."/>
            <person name="Douglass A.P."/>
            <person name="Hanson S.J."/>
            <person name="Klenk H.-P."/>
            <person name="LaButti K.M."/>
            <person name="Lapidus A."/>
            <person name="Lindquist E.A."/>
            <person name="Lipzen A.M."/>
            <person name="Meier-Kolthoff J.P."/>
            <person name="Ohm R.A."/>
            <person name="Otillar R.P."/>
            <person name="Pangilinan J.L."/>
            <person name="Peng Y."/>
            <person name="Rokas A."/>
            <person name="Rosa C.A."/>
            <person name="Scheuner C."/>
            <person name="Sibirny A.A."/>
            <person name="Slot J.C."/>
            <person name="Stielow J.B."/>
            <person name="Sun H."/>
            <person name="Kurtzman C.P."/>
            <person name="Blackwell M."/>
            <person name="Grigoriev I.V."/>
            <person name="Jeffries T.W."/>
        </authorList>
    </citation>
    <scope>NUCLEOTIDE SEQUENCE [LARGE SCALE GENOMIC DNA]</scope>
    <source>
        <strain evidence="7 8">DSM 6958</strain>
    </source>
</reference>
<feature type="compositionally biased region" description="Low complexity" evidence="4">
    <location>
        <begin position="90"/>
        <end position="107"/>
    </location>
</feature>
<feature type="compositionally biased region" description="Polar residues" evidence="4">
    <location>
        <begin position="23"/>
        <end position="33"/>
    </location>
</feature>
<dbReference type="SMART" id="SM00717">
    <property type="entry name" value="SANT"/>
    <property type="match status" value="1"/>
</dbReference>